<feature type="region of interest" description="Disordered" evidence="1">
    <location>
        <begin position="552"/>
        <end position="603"/>
    </location>
</feature>
<dbReference type="EMBL" id="JAUDFV010000152">
    <property type="protein sequence ID" value="KAL2718660.1"/>
    <property type="molecule type" value="Genomic_DNA"/>
</dbReference>
<evidence type="ECO:0000313" key="3">
    <source>
        <dbReference type="EMBL" id="KAL2718660.1"/>
    </source>
</evidence>
<comment type="caution">
    <text evidence="3">The sequence shown here is derived from an EMBL/GenBank/DDBJ whole genome shotgun (WGS) entry which is preliminary data.</text>
</comment>
<dbReference type="SMART" id="SM00005">
    <property type="entry name" value="DEATH"/>
    <property type="match status" value="1"/>
</dbReference>
<dbReference type="PROSITE" id="PS50017">
    <property type="entry name" value="DEATH_DOMAIN"/>
    <property type="match status" value="1"/>
</dbReference>
<dbReference type="AlphaFoldDB" id="A0ABD2AFN8"/>
<dbReference type="Proteomes" id="UP001607302">
    <property type="component" value="Unassembled WGS sequence"/>
</dbReference>
<proteinExistence type="predicted"/>
<dbReference type="SUPFAM" id="SSF47986">
    <property type="entry name" value="DEATH domain"/>
    <property type="match status" value="1"/>
</dbReference>
<evidence type="ECO:0000259" key="2">
    <source>
        <dbReference type="PROSITE" id="PS50017"/>
    </source>
</evidence>
<dbReference type="InterPro" id="IPR000488">
    <property type="entry name" value="Death_dom"/>
</dbReference>
<dbReference type="CDD" id="cd01670">
    <property type="entry name" value="Death"/>
    <property type="match status" value="1"/>
</dbReference>
<dbReference type="InterPro" id="IPR011029">
    <property type="entry name" value="DEATH-like_dom_sf"/>
</dbReference>
<feature type="region of interest" description="Disordered" evidence="1">
    <location>
        <begin position="406"/>
        <end position="436"/>
    </location>
</feature>
<reference evidence="3 4" key="1">
    <citation type="journal article" date="2024" name="Ann. Entomol. Soc. Am.">
        <title>Genomic analyses of the southern and eastern yellowjacket wasps (Hymenoptera: Vespidae) reveal evolutionary signatures of social life.</title>
        <authorList>
            <person name="Catto M.A."/>
            <person name="Caine P.B."/>
            <person name="Orr S.E."/>
            <person name="Hunt B.G."/>
            <person name="Goodisman M.A.D."/>
        </authorList>
    </citation>
    <scope>NUCLEOTIDE SEQUENCE [LARGE SCALE GENOMIC DNA]</scope>
    <source>
        <strain evidence="3">233</strain>
        <tissue evidence="3">Head and thorax</tissue>
    </source>
</reference>
<evidence type="ECO:0000313" key="4">
    <source>
        <dbReference type="Proteomes" id="UP001607302"/>
    </source>
</evidence>
<dbReference type="Gene3D" id="1.10.533.10">
    <property type="entry name" value="Death Domain, Fas"/>
    <property type="match status" value="1"/>
</dbReference>
<evidence type="ECO:0000256" key="1">
    <source>
        <dbReference type="SAM" id="MobiDB-lite"/>
    </source>
</evidence>
<sequence>MAMFEALRKDYSDYLQQCFKIPDVTTFQKKCVEQCANESDRKAAVDQALRDTLLTILIEDTPENVGSLESYITFCIELCRKDLATVTMPVMLLGDIFDSMTLDKCEKLFTFVENNVVVWKEDLFFSLCKNNLLRMCNDLLRRLSRSQQTVFCGRILLFLAKFFPFSERSGLNIVSEFNLENLTEFGTEKAEDVLEQITKDEDKTENKIPIDYNLYRKFWALQDFFRNPNQCYNKMYWKIFSAHASNVLSAFSSFKLEEQRSYPTTCIRLDSTMEGSHKETHYFAKYLTNQKLLELQLSDSNFRRYVLLQFLILFQYLNSTVKFKAFLKRLVKALENHKTMFVFQSFLASGYETSETHELKPDQVEWVKATTEQVYTLLTETPPDGPTFTETVKNILKREEHWNAWKNEGCPPFKRPASENTTEPDDDAKKVKRPKRRIGDVIRDAQAVGKYHMGNPELTKLWNLCPNNLEACKSKDRDFLPSLETYFEEAIMQLDPSAMVEEEYKKVNDGNFGWRALRLLARRSPHFFVHGNNPINRLPEYLETMIKKIAKDRPQAQSDVKVGAEDTPPPDSNDQEYNEDVLKTQESEQTDNENVETKGRENKLNKVTSEMVAKLSEVLKGDWKKLAAKLGYTNDEIVFFQGKPTPYEQCKSMLEIWAEEDEDASVENLAYILEGLKCTEAVAILKT</sequence>
<dbReference type="Pfam" id="PF11957">
    <property type="entry name" value="efThoc1"/>
    <property type="match status" value="1"/>
</dbReference>
<keyword evidence="4" id="KW-1185">Reference proteome</keyword>
<dbReference type="PANTHER" id="PTHR13265">
    <property type="entry name" value="THO COMPLEX SUBUNIT 1"/>
    <property type="match status" value="1"/>
</dbReference>
<name>A0ABD2AFN8_VESSQ</name>
<dbReference type="InterPro" id="IPR021861">
    <property type="entry name" value="THO_THOC1"/>
</dbReference>
<accession>A0ABD2AFN8</accession>
<feature type="domain" description="Death" evidence="2">
    <location>
        <begin position="608"/>
        <end position="687"/>
    </location>
</feature>
<organism evidence="3 4">
    <name type="scientific">Vespula squamosa</name>
    <name type="common">Southern yellow jacket</name>
    <name type="synonym">Wasp</name>
    <dbReference type="NCBI Taxonomy" id="30214"/>
    <lineage>
        <taxon>Eukaryota</taxon>
        <taxon>Metazoa</taxon>
        <taxon>Ecdysozoa</taxon>
        <taxon>Arthropoda</taxon>
        <taxon>Hexapoda</taxon>
        <taxon>Insecta</taxon>
        <taxon>Pterygota</taxon>
        <taxon>Neoptera</taxon>
        <taxon>Endopterygota</taxon>
        <taxon>Hymenoptera</taxon>
        <taxon>Apocrita</taxon>
        <taxon>Aculeata</taxon>
        <taxon>Vespoidea</taxon>
        <taxon>Vespidae</taxon>
        <taxon>Vespinae</taxon>
        <taxon>Vespula</taxon>
    </lineage>
</organism>
<dbReference type="PANTHER" id="PTHR13265:SF0">
    <property type="entry name" value="HPR1"/>
    <property type="match status" value="1"/>
</dbReference>
<gene>
    <name evidence="3" type="ORF">V1478_012536</name>
</gene>
<dbReference type="Pfam" id="PF00531">
    <property type="entry name" value="Death"/>
    <property type="match status" value="1"/>
</dbReference>
<protein>
    <submittedName>
        <fullName evidence="3">THO complex subunit 1 isoform X1</fullName>
    </submittedName>
</protein>